<feature type="signal peptide" evidence="1">
    <location>
        <begin position="1"/>
        <end position="21"/>
    </location>
</feature>
<protein>
    <submittedName>
        <fullName evidence="4">DUF1735 domain-containing protein</fullName>
    </submittedName>
</protein>
<accession>A0A108T4I2</accession>
<proteinExistence type="predicted"/>
<dbReference type="PROSITE" id="PS51257">
    <property type="entry name" value="PROKAR_LIPOPROTEIN"/>
    <property type="match status" value="1"/>
</dbReference>
<evidence type="ECO:0000313" key="4">
    <source>
        <dbReference type="EMBL" id="KAA5420131.1"/>
    </source>
</evidence>
<evidence type="ECO:0000256" key="1">
    <source>
        <dbReference type="SAM" id="SignalP"/>
    </source>
</evidence>
<keyword evidence="1" id="KW-0732">Signal</keyword>
<comment type="caution">
    <text evidence="4">The sequence shown here is derived from an EMBL/GenBank/DDBJ whole genome shotgun (WGS) entry which is preliminary data.</text>
</comment>
<dbReference type="Proteomes" id="UP000448877">
    <property type="component" value="Unassembled WGS sequence"/>
</dbReference>
<organism evidence="4 5">
    <name type="scientific">Bacteroides cellulosilyticus</name>
    <dbReference type="NCBI Taxonomy" id="246787"/>
    <lineage>
        <taxon>Bacteria</taxon>
        <taxon>Pseudomonadati</taxon>
        <taxon>Bacteroidota</taxon>
        <taxon>Bacteroidia</taxon>
        <taxon>Bacteroidales</taxon>
        <taxon>Bacteroidaceae</taxon>
        <taxon>Bacteroides</taxon>
    </lineage>
</organism>
<dbReference type="Pfam" id="PF08522">
    <property type="entry name" value="BT_3987-like_N"/>
    <property type="match status" value="1"/>
</dbReference>
<dbReference type="EMBL" id="VVYV01000011">
    <property type="protein sequence ID" value="KAA5420131.1"/>
    <property type="molecule type" value="Genomic_DNA"/>
</dbReference>
<dbReference type="AlphaFoldDB" id="A0A108T4I2"/>
<dbReference type="InterPro" id="IPR040580">
    <property type="entry name" value="DUF5627"/>
</dbReference>
<dbReference type="Gene3D" id="2.40.128.420">
    <property type="match status" value="1"/>
</dbReference>
<evidence type="ECO:0000259" key="3">
    <source>
        <dbReference type="Pfam" id="PF18620"/>
    </source>
</evidence>
<name>A0A108T4I2_9BACE</name>
<evidence type="ECO:0000259" key="2">
    <source>
        <dbReference type="Pfam" id="PF08522"/>
    </source>
</evidence>
<feature type="domain" description="BT-3987-like N-terminal" evidence="2">
    <location>
        <begin position="32"/>
        <end position="158"/>
    </location>
</feature>
<reference evidence="4 5" key="1">
    <citation type="journal article" date="2019" name="Nat. Med.">
        <title>A library of human gut bacterial isolates paired with longitudinal multiomics data enables mechanistic microbiome research.</title>
        <authorList>
            <person name="Poyet M."/>
            <person name="Groussin M."/>
            <person name="Gibbons S.M."/>
            <person name="Avila-Pacheco J."/>
            <person name="Jiang X."/>
            <person name="Kearney S.M."/>
            <person name="Perrotta A.R."/>
            <person name="Berdy B."/>
            <person name="Zhao S."/>
            <person name="Lieberman T.D."/>
            <person name="Swanson P.K."/>
            <person name="Smith M."/>
            <person name="Roesemann S."/>
            <person name="Alexander J.E."/>
            <person name="Rich S.A."/>
            <person name="Livny J."/>
            <person name="Vlamakis H."/>
            <person name="Clish C."/>
            <person name="Bullock K."/>
            <person name="Deik A."/>
            <person name="Scott J."/>
            <person name="Pierce K.A."/>
            <person name="Xavier R.J."/>
            <person name="Alm E.J."/>
        </authorList>
    </citation>
    <scope>NUCLEOTIDE SEQUENCE [LARGE SCALE GENOMIC DNA]</scope>
    <source>
        <strain evidence="4 5">BIOML-A6</strain>
    </source>
</reference>
<dbReference type="Pfam" id="PF18620">
    <property type="entry name" value="DUF5627"/>
    <property type="match status" value="1"/>
</dbReference>
<feature type="chain" id="PRO_5030020069" evidence="1">
    <location>
        <begin position="22"/>
        <end position="335"/>
    </location>
</feature>
<feature type="domain" description="DUF5627" evidence="3">
    <location>
        <begin position="196"/>
        <end position="323"/>
    </location>
</feature>
<dbReference type="Gene3D" id="2.60.40.1740">
    <property type="entry name" value="hypothetical protein (bacova_03559)"/>
    <property type="match status" value="1"/>
</dbReference>
<gene>
    <name evidence="4" type="ORF">F2Y81_08650</name>
</gene>
<evidence type="ECO:0000313" key="5">
    <source>
        <dbReference type="Proteomes" id="UP000448877"/>
    </source>
</evidence>
<dbReference type="InterPro" id="IPR013728">
    <property type="entry name" value="BT_3987-like_N"/>
</dbReference>
<sequence length="335" mass="37485">MKKLFYLFSLIMLLAFSSCENQDWSFPDYGRTTVYFAYQYPVRTIVLGNDEIFDNTLDNQHKCLIKAVMGGVYDNGTTPTVDIDVVNSLCDNLTFATGGQVVPMPSSYYTLASDQIVIPKGQISAGVEVQLTDAFFADPKSIETTYVIPLVMSNVQNADSILSGNPMVENPVRCNKGDWNVVPKDYILYAVKYINPWDAVYLRRGVDQVTEGGTTSKVIRHEQYVENDEVCELTTRSLKDANFGLTLSGQDCNLILAFNDNNECTLSTDTPGCTVSGTGKYVVKGEKDSFNHKDRDVLYLDYTVDLGTVTYATKDTLVMRDRQVKAEWFDVAYNK</sequence>
<dbReference type="RefSeq" id="WP_007215490.1">
    <property type="nucleotide sequence ID" value="NZ_CABMLT010000021.1"/>
</dbReference>